<evidence type="ECO:0000256" key="3">
    <source>
        <dbReference type="SAM" id="MobiDB-lite"/>
    </source>
</evidence>
<evidence type="ECO:0000256" key="1">
    <source>
        <dbReference type="ARBA" id="ARBA00010617"/>
    </source>
</evidence>
<protein>
    <submittedName>
        <fullName evidence="4">Cytochrome P450</fullName>
    </submittedName>
</protein>
<evidence type="ECO:0000256" key="2">
    <source>
        <dbReference type="RuleBase" id="RU000461"/>
    </source>
</evidence>
<gene>
    <name evidence="4" type="ORF">GCM10023320_81030</name>
</gene>
<dbReference type="SUPFAM" id="SSF48264">
    <property type="entry name" value="Cytochrome P450"/>
    <property type="match status" value="1"/>
</dbReference>
<dbReference type="RefSeq" id="WP_345613102.1">
    <property type="nucleotide sequence ID" value="NZ_BAABJO010000054.1"/>
</dbReference>
<dbReference type="CDD" id="cd20625">
    <property type="entry name" value="CYP164-like"/>
    <property type="match status" value="1"/>
</dbReference>
<keyword evidence="2" id="KW-0408">Iron</keyword>
<dbReference type="Gene3D" id="1.10.630.10">
    <property type="entry name" value="Cytochrome P450"/>
    <property type="match status" value="1"/>
</dbReference>
<dbReference type="PANTHER" id="PTHR46696:SF1">
    <property type="entry name" value="CYTOCHROME P450 YJIB-RELATED"/>
    <property type="match status" value="1"/>
</dbReference>
<keyword evidence="2" id="KW-0479">Metal-binding</keyword>
<dbReference type="InterPro" id="IPR017972">
    <property type="entry name" value="Cyt_P450_CS"/>
</dbReference>
<dbReference type="PROSITE" id="PS00086">
    <property type="entry name" value="CYTOCHROME_P450"/>
    <property type="match status" value="1"/>
</dbReference>
<dbReference type="EMBL" id="BAABJO010000054">
    <property type="protein sequence ID" value="GAA5141682.1"/>
    <property type="molecule type" value="Genomic_DNA"/>
</dbReference>
<dbReference type="InterPro" id="IPR002397">
    <property type="entry name" value="Cyt_P450_B"/>
</dbReference>
<comment type="caution">
    <text evidence="4">The sequence shown here is derived from an EMBL/GenBank/DDBJ whole genome shotgun (WGS) entry which is preliminary data.</text>
</comment>
<proteinExistence type="inferred from homology"/>
<dbReference type="Pfam" id="PF00067">
    <property type="entry name" value="p450"/>
    <property type="match status" value="1"/>
</dbReference>
<dbReference type="InterPro" id="IPR001128">
    <property type="entry name" value="Cyt_P450"/>
</dbReference>
<dbReference type="Proteomes" id="UP001500804">
    <property type="component" value="Unassembled WGS sequence"/>
</dbReference>
<evidence type="ECO:0000313" key="5">
    <source>
        <dbReference type="Proteomes" id="UP001500804"/>
    </source>
</evidence>
<keyword evidence="2" id="KW-0349">Heme</keyword>
<dbReference type="InterPro" id="IPR036396">
    <property type="entry name" value="Cyt_P450_sf"/>
</dbReference>
<comment type="similarity">
    <text evidence="1 2">Belongs to the cytochrome P450 family.</text>
</comment>
<dbReference type="PANTHER" id="PTHR46696">
    <property type="entry name" value="P450, PUTATIVE (EUROFUNG)-RELATED"/>
    <property type="match status" value="1"/>
</dbReference>
<keyword evidence="2" id="KW-0503">Monooxygenase</keyword>
<organism evidence="4 5">
    <name type="scientific">Pseudonocardia adelaidensis</name>
    <dbReference type="NCBI Taxonomy" id="648754"/>
    <lineage>
        <taxon>Bacteria</taxon>
        <taxon>Bacillati</taxon>
        <taxon>Actinomycetota</taxon>
        <taxon>Actinomycetes</taxon>
        <taxon>Pseudonocardiales</taxon>
        <taxon>Pseudonocardiaceae</taxon>
        <taxon>Pseudonocardia</taxon>
    </lineage>
</organism>
<name>A0ABP9P7J5_9PSEU</name>
<reference evidence="5" key="1">
    <citation type="journal article" date="2019" name="Int. J. Syst. Evol. Microbiol.">
        <title>The Global Catalogue of Microorganisms (GCM) 10K type strain sequencing project: providing services to taxonomists for standard genome sequencing and annotation.</title>
        <authorList>
            <consortium name="The Broad Institute Genomics Platform"/>
            <consortium name="The Broad Institute Genome Sequencing Center for Infectious Disease"/>
            <person name="Wu L."/>
            <person name="Ma J."/>
        </authorList>
    </citation>
    <scope>NUCLEOTIDE SEQUENCE [LARGE SCALE GENOMIC DNA]</scope>
    <source>
        <strain evidence="5">JCM 18302</strain>
    </source>
</reference>
<sequence length="426" mass="46828">MAPASVFQQILDYANRADPWPLYAELRDTPVAREDDGTYVVSRYRDIVALLHDPRVSSQTTQPVGDTADDESARSFISTDPPEHDRIRRILTRHYGPPETPGRIDAMRTEMLEIVTSLIDGLTGKTEIDLVDGFAYPYPVTVICRLLGVPVEDEPRFHVWADAIVESIGTGAGADAVRAKRETAFVELGRYLGTLADARRDLLGDDLISGLVTDDGALGRLSPAELEPNLALLLFAGHETTVNLIANGMLTLLHHPDVLDRIRREPEFVIPTVEELLRYEPPVNLLPNRRALADVDIAGTTIPAGAPITLVLAAGNRDPDHVPDPDRFDPERFRTEYLAINRDSAQHLGFGGGIHYCFGAPLARQETQIALVELVRRLDNPRLLADPPPYRPSALLRGPRHLPLAVDRIIPDADSGGVRHPTVTSA</sequence>
<keyword evidence="2" id="KW-0560">Oxidoreductase</keyword>
<feature type="region of interest" description="Disordered" evidence="3">
    <location>
        <begin position="55"/>
        <end position="79"/>
    </location>
</feature>
<accession>A0ABP9P7J5</accession>
<dbReference type="PRINTS" id="PR00385">
    <property type="entry name" value="P450"/>
</dbReference>
<keyword evidence="5" id="KW-1185">Reference proteome</keyword>
<evidence type="ECO:0000313" key="4">
    <source>
        <dbReference type="EMBL" id="GAA5141682.1"/>
    </source>
</evidence>
<dbReference type="PRINTS" id="PR00359">
    <property type="entry name" value="BP450"/>
</dbReference>